<dbReference type="SUPFAM" id="SSF52540">
    <property type="entry name" value="P-loop containing nucleoside triphosphate hydrolases"/>
    <property type="match status" value="1"/>
</dbReference>
<dbReference type="Proteomes" id="UP000053815">
    <property type="component" value="Unassembled WGS sequence"/>
</dbReference>
<accession>A0A0C9LV99</accession>
<proteinExistence type="predicted"/>
<reference evidence="1" key="1">
    <citation type="submission" date="2014-09" db="EMBL/GenBank/DDBJ databases">
        <title>Draft genome sequence of an oleaginous Mucoromycotina fungus Mucor ambiguus NBRC6742.</title>
        <authorList>
            <person name="Takeda I."/>
            <person name="Yamane N."/>
            <person name="Morita T."/>
            <person name="Tamano K."/>
            <person name="Machida M."/>
            <person name="Baker S."/>
            <person name="Koike H."/>
        </authorList>
    </citation>
    <scope>NUCLEOTIDE SEQUENCE</scope>
    <source>
        <strain evidence="1">NBRC 6742</strain>
    </source>
</reference>
<sequence length="273" mass="31625">MKTRSGRKFAGEIKVSLDKFASYCYDKSIYYRYRVCGFDSKIAKLTKDSNFCKVDLHALERRQTATRILRQILENTAIIYQDDYYKPEKLVPIDPKTNLANWDCPESVDFNAFARNIEYAKKHSGQLPDGFQSNEESNVHDGSSLVSKEASAKLRNILAPLLDKHAHVTFVFVDGFLLYCNDNVSQQLDCKIGFRASYETLKSRREKRQGYHTLEGYWVDPPGYFDKIVWPEYLNQSRHDETIDQLLTINTDEFSIDETAIKVAEKMVQDLLK</sequence>
<dbReference type="Gene3D" id="3.40.50.300">
    <property type="entry name" value="P-loop containing nucleotide triphosphate hydrolases"/>
    <property type="match status" value="1"/>
</dbReference>
<gene>
    <name evidence="1" type="ORF">MAM1_0122d05887</name>
</gene>
<protein>
    <recommendedName>
        <fullName evidence="3">Nicotinamide riboside kinase</fullName>
    </recommendedName>
</protein>
<dbReference type="AlphaFoldDB" id="A0A0C9LV99"/>
<keyword evidence="2" id="KW-1185">Reference proteome</keyword>
<dbReference type="EMBL" id="DF836411">
    <property type="protein sequence ID" value="GAN06405.1"/>
    <property type="molecule type" value="Genomic_DNA"/>
</dbReference>
<dbReference type="OrthoDB" id="10041966at2759"/>
<organism evidence="1">
    <name type="scientific">Mucor ambiguus</name>
    <dbReference type="NCBI Taxonomy" id="91626"/>
    <lineage>
        <taxon>Eukaryota</taxon>
        <taxon>Fungi</taxon>
        <taxon>Fungi incertae sedis</taxon>
        <taxon>Mucoromycota</taxon>
        <taxon>Mucoromycotina</taxon>
        <taxon>Mucoromycetes</taxon>
        <taxon>Mucorales</taxon>
        <taxon>Mucorineae</taxon>
        <taxon>Mucoraceae</taxon>
        <taxon>Mucor</taxon>
    </lineage>
</organism>
<dbReference type="InterPro" id="IPR027417">
    <property type="entry name" value="P-loop_NTPase"/>
</dbReference>
<dbReference type="CDD" id="cd02024">
    <property type="entry name" value="NRK1"/>
    <property type="match status" value="1"/>
</dbReference>
<name>A0A0C9LV99_9FUNG</name>
<evidence type="ECO:0000313" key="2">
    <source>
        <dbReference type="Proteomes" id="UP000053815"/>
    </source>
</evidence>
<evidence type="ECO:0000313" key="1">
    <source>
        <dbReference type="EMBL" id="GAN06405.1"/>
    </source>
</evidence>
<dbReference type="STRING" id="91626.A0A0C9LV99"/>
<evidence type="ECO:0008006" key="3">
    <source>
        <dbReference type="Google" id="ProtNLM"/>
    </source>
</evidence>